<keyword evidence="2" id="KW-1185">Reference proteome</keyword>
<sequence>MPHRQFSEAERDTCPLIDAISRVHRFSPSSSTDSGAPASDEYCRSWWKPSSASNQLQFFSPALES</sequence>
<organism evidence="1 2">
    <name type="scientific">Brassica cretica</name>
    <name type="common">Mustard</name>
    <dbReference type="NCBI Taxonomy" id="69181"/>
    <lineage>
        <taxon>Eukaryota</taxon>
        <taxon>Viridiplantae</taxon>
        <taxon>Streptophyta</taxon>
        <taxon>Embryophyta</taxon>
        <taxon>Tracheophyta</taxon>
        <taxon>Spermatophyta</taxon>
        <taxon>Magnoliopsida</taxon>
        <taxon>eudicotyledons</taxon>
        <taxon>Gunneridae</taxon>
        <taxon>Pentapetalae</taxon>
        <taxon>rosids</taxon>
        <taxon>malvids</taxon>
        <taxon>Brassicales</taxon>
        <taxon>Brassicaceae</taxon>
        <taxon>Brassiceae</taxon>
        <taxon>Brassica</taxon>
    </lineage>
</organism>
<evidence type="ECO:0000313" key="2">
    <source>
        <dbReference type="Proteomes" id="UP000266723"/>
    </source>
</evidence>
<proteinExistence type="predicted"/>
<accession>A0ABQ7BKB2</accession>
<reference evidence="1 2" key="1">
    <citation type="journal article" date="2020" name="BMC Genomics">
        <title>Intraspecific diversification of the crop wild relative Brassica cretica Lam. using demographic model selection.</title>
        <authorList>
            <person name="Kioukis A."/>
            <person name="Michalopoulou V.A."/>
            <person name="Briers L."/>
            <person name="Pirintsos S."/>
            <person name="Studholme D.J."/>
            <person name="Pavlidis P."/>
            <person name="Sarris P.F."/>
        </authorList>
    </citation>
    <scope>NUCLEOTIDE SEQUENCE [LARGE SCALE GENOMIC DNA]</scope>
    <source>
        <strain evidence="2">cv. PFS-1207/04</strain>
    </source>
</reference>
<dbReference type="EMBL" id="QGKV02001507">
    <property type="protein sequence ID" value="KAF3532540.1"/>
    <property type="molecule type" value="Genomic_DNA"/>
</dbReference>
<protein>
    <submittedName>
        <fullName evidence="1">Uncharacterized protein</fullName>
    </submittedName>
</protein>
<evidence type="ECO:0000313" key="1">
    <source>
        <dbReference type="EMBL" id="KAF3532540.1"/>
    </source>
</evidence>
<name>A0ABQ7BKB2_BRACR</name>
<dbReference type="Proteomes" id="UP000266723">
    <property type="component" value="Unassembled WGS sequence"/>
</dbReference>
<comment type="caution">
    <text evidence="1">The sequence shown here is derived from an EMBL/GenBank/DDBJ whole genome shotgun (WGS) entry which is preliminary data.</text>
</comment>
<gene>
    <name evidence="1" type="ORF">DY000_02041116</name>
</gene>